<dbReference type="RefSeq" id="WP_089747695.1">
    <property type="nucleotide sequence ID" value="NZ_FOGF01000045.1"/>
</dbReference>
<gene>
    <name evidence="2" type="ORF">SAMN05421767_1457</name>
</gene>
<sequence>MDRYEIKITRQAKEQLVSIKKYIVNTLKAPKTAKNIIRQLRNGMDSLTTMPERYKIINESPYSDYGIRKMRIKNYYIYYVIIQPEKRIDILAVIYVKREQVEQLDGLNYE</sequence>
<dbReference type="Proteomes" id="UP000198556">
    <property type="component" value="Unassembled WGS sequence"/>
</dbReference>
<dbReference type="STRING" id="137733.SAMN05421767_1457"/>
<dbReference type="InterPro" id="IPR035093">
    <property type="entry name" value="RelE/ParE_toxin_dom_sf"/>
</dbReference>
<name>A0A1H9NUS4_9LACT</name>
<organism evidence="2 3">
    <name type="scientific">Granulicatella balaenopterae</name>
    <dbReference type="NCBI Taxonomy" id="137733"/>
    <lineage>
        <taxon>Bacteria</taxon>
        <taxon>Bacillati</taxon>
        <taxon>Bacillota</taxon>
        <taxon>Bacilli</taxon>
        <taxon>Lactobacillales</taxon>
        <taxon>Carnobacteriaceae</taxon>
        <taxon>Granulicatella</taxon>
    </lineage>
</organism>
<reference evidence="2 3" key="1">
    <citation type="submission" date="2016-10" db="EMBL/GenBank/DDBJ databases">
        <authorList>
            <person name="de Groot N.N."/>
        </authorList>
    </citation>
    <scope>NUCLEOTIDE SEQUENCE [LARGE SCALE GENOMIC DNA]</scope>
    <source>
        <strain evidence="2 3">DSM 15827</strain>
    </source>
</reference>
<dbReference type="NCBIfam" id="TIGR02385">
    <property type="entry name" value="RelE_StbE"/>
    <property type="match status" value="1"/>
</dbReference>
<accession>A0A1H9NUS4</accession>
<dbReference type="EMBL" id="FOGF01000045">
    <property type="protein sequence ID" value="SER39093.1"/>
    <property type="molecule type" value="Genomic_DNA"/>
</dbReference>
<evidence type="ECO:0000256" key="1">
    <source>
        <dbReference type="ARBA" id="ARBA00022649"/>
    </source>
</evidence>
<dbReference type="InterPro" id="IPR007712">
    <property type="entry name" value="RelE/ParE_toxin"/>
</dbReference>
<evidence type="ECO:0000313" key="2">
    <source>
        <dbReference type="EMBL" id="SER39093.1"/>
    </source>
</evidence>
<keyword evidence="3" id="KW-1185">Reference proteome</keyword>
<keyword evidence="1" id="KW-1277">Toxin-antitoxin system</keyword>
<evidence type="ECO:0000313" key="3">
    <source>
        <dbReference type="Proteomes" id="UP000198556"/>
    </source>
</evidence>
<dbReference type="OrthoDB" id="362857at2"/>
<proteinExistence type="predicted"/>
<dbReference type="Gene3D" id="3.30.2310.20">
    <property type="entry name" value="RelE-like"/>
    <property type="match status" value="1"/>
</dbReference>
<dbReference type="AlphaFoldDB" id="A0A1H9NUS4"/>
<dbReference type="Pfam" id="PF05016">
    <property type="entry name" value="ParE_toxin"/>
    <property type="match status" value="1"/>
</dbReference>
<protein>
    <submittedName>
        <fullName evidence="2">Addiction module toxin, RelE/StbE family</fullName>
    </submittedName>
</protein>